<dbReference type="AlphaFoldDB" id="A0A182XTM5"/>
<evidence type="ECO:0000313" key="2">
    <source>
        <dbReference type="Proteomes" id="UP000076407"/>
    </source>
</evidence>
<dbReference type="EnsemblMetazoa" id="AQUA015161-RA">
    <property type="protein sequence ID" value="AQUA015161-PA"/>
    <property type="gene ID" value="AQUA015161"/>
</dbReference>
<sequence>MPPTCSFLSVFSSPLTFELTSTVRTVFWHLLNLNIFPRPYPITQYPIASVKRKGSIHTTRKGVITK</sequence>
<dbReference type="Proteomes" id="UP000076407">
    <property type="component" value="Unassembled WGS sequence"/>
</dbReference>
<evidence type="ECO:0000313" key="1">
    <source>
        <dbReference type="EnsemblMetazoa" id="AQUA015161-PA"/>
    </source>
</evidence>
<reference evidence="1" key="1">
    <citation type="submission" date="2020-05" db="UniProtKB">
        <authorList>
            <consortium name="EnsemblMetazoa"/>
        </authorList>
    </citation>
    <scope>IDENTIFICATION</scope>
    <source>
        <strain evidence="1">SANGQUA</strain>
    </source>
</reference>
<dbReference type="VEuPathDB" id="VectorBase:AQUA015161"/>
<keyword evidence="2" id="KW-1185">Reference proteome</keyword>
<protein>
    <submittedName>
        <fullName evidence="1">Uncharacterized protein</fullName>
    </submittedName>
</protein>
<proteinExistence type="predicted"/>
<name>A0A182XTM5_ANOQN</name>
<organism evidence="1 2">
    <name type="scientific">Anopheles quadriannulatus</name>
    <name type="common">Mosquito</name>
    <dbReference type="NCBI Taxonomy" id="34691"/>
    <lineage>
        <taxon>Eukaryota</taxon>
        <taxon>Metazoa</taxon>
        <taxon>Ecdysozoa</taxon>
        <taxon>Arthropoda</taxon>
        <taxon>Hexapoda</taxon>
        <taxon>Insecta</taxon>
        <taxon>Pterygota</taxon>
        <taxon>Neoptera</taxon>
        <taxon>Endopterygota</taxon>
        <taxon>Diptera</taxon>
        <taxon>Nematocera</taxon>
        <taxon>Culicoidea</taxon>
        <taxon>Culicidae</taxon>
        <taxon>Anophelinae</taxon>
        <taxon>Anopheles</taxon>
    </lineage>
</organism>
<accession>A0A182XTM5</accession>